<feature type="region of interest" description="Disordered" evidence="1">
    <location>
        <begin position="1219"/>
        <end position="1259"/>
    </location>
</feature>
<feature type="region of interest" description="Disordered" evidence="1">
    <location>
        <begin position="625"/>
        <end position="647"/>
    </location>
</feature>
<evidence type="ECO:0000313" key="2">
    <source>
        <dbReference type="EMBL" id="OLP75935.1"/>
    </source>
</evidence>
<gene>
    <name evidence="2" type="ORF">AK812_SmicGene44199</name>
</gene>
<sequence length="1585" mass="173322">MRCGFNVKKSEVRGLNLEKTEAGTRSGLNLKKMEVRGVSLEKTEPGTRCVASPGKDRGTGGVGGLISNQYGVPGAFQPEARAHILNQYGGLNLMKTGLSSSNMGSQVPGLNLKRTESGDKAGALILDQYGVPGAWSLQKTEVRGTNLKKTEEAGTTPKGLSSSNMGLQVRGLNLEKTEVRGLNPEKTEVPGLNLGKTEVRGPNLEKTERSGFSNFEVELLSAAMTGGYRVNSDVEVVPAVNFEDDVNLLRRALLEARELLLTGGCTEVHFKVWRSDRPAALTLLCAKACQLHEGCMEAYLHHHDGGKEYGVLQPAGTGCTGPLFAFRCKEQNHVSAPHRRLHRPHLMQFYTNDVVEWPVNYLHAEVVRFRPRREWESGALVELQGTDGRAGLGTTFTLGVRATSARTLADFDLGVHRKNEVLYLYAIFGPRTSCRRVVFATPGHQMSDQHGIWEMKPVANFTVLETSFNCRGSRAHNVWLALTAGPEGVFFGPHRNGRDYVLATTVSIDWYGIPVAPKRMRKLAGNPENKSVDHSLHLTEARYDTQARRPRDPVVQRHIELHPTTWICCLCLQALDYDGDNTYAWTLQNIHQHAEPFQVPSWAARGAVVWLRREHCLRMARMPAEMRKEPGKSKRKRSTHLNSSLEPPPCPAEYAQENVVVPNKCTGDCGAWIRQMLTPEELLLLLQLKRSLSMRNHVWALRLREDVAALRTIMVSLRSTQLRFPGFSGPITVHAGKVWTLPSPDDPLQTLGTVEHLLHWMEDFGLGGFAPSEAVLVMNAWPKTTRHVGAALSDFLAEAHAEFFYRSDTELVNIIATAKDSSGGAAATLIFQPEWGPGGTAATLILDLNGDLEAQPPRLSSTCTAATLILDLNGVRRCGPILKKTEAGTRCGLDLKKTEAGTRPEGLSSSNMGSRLRGVNLKRCGPILKKTEVRGLDLKKTEVRRVDLKKPESRTRCVVPTSKGAWSQVRGLNLKKDEGGDKTGGSARKWQRLSAYLAGLIGGRRIKKDAQPPTQCREGGAAATLILNLNGGRGIAATLILDLNGDPEAQPPRLSSTCAAATLILNLNGVRGVFSVRGLNLKRCGLILKKTEAGTRCSATFILNPNGSLMTGRGVVVRVWVGSPAAAMAGHFDPDLFRQIVARFMEEMRQVPARFGMQQPLKLAELPVNTTHAIGQLSKHMQLGDADAQWLMCLASHLEPELGATLVPALWCKDQHGRNDCDPPAPNVSVQEQKGEPHEKDELGSGNVGIRFDPGSQDVGQKRKRFTATDITPSKNNGTGDADSSELTAIFRKWGSAFTVFEDTDRDTPLWQLQICHGGRNSFGYQVLAVAREALQKHPNSNVRDLQQLESVLQVRLLNGAPPQSGPLDPDGTGLDAWQVVLYSTSLTNALDFIQVVLKHKVAKGHLLQPPSLHAACPDGTVDTVPQPWKLVHSPLHGPKAFAALPPKGRRHILCQIELRLAATKTTNSQESGQGEDANLDVGAEDNAESIYAVSIFGGIYPYRELFDAANIPGGHIALPDGNRDYVRFVEVQDDDPGRSKLKSIFEQVLLNVPVYLVDSTQTANDELVSWTCSLPSVHLGETAS</sequence>
<protein>
    <submittedName>
        <fullName evidence="2">Uncharacterized protein</fullName>
    </submittedName>
</protein>
<feature type="compositionally biased region" description="Basic and acidic residues" evidence="1">
    <location>
        <begin position="1233"/>
        <end position="1243"/>
    </location>
</feature>
<comment type="caution">
    <text evidence="2">The sequence shown here is derived from an EMBL/GenBank/DDBJ whole genome shotgun (WGS) entry which is preliminary data.</text>
</comment>
<evidence type="ECO:0000256" key="1">
    <source>
        <dbReference type="SAM" id="MobiDB-lite"/>
    </source>
</evidence>
<evidence type="ECO:0000313" key="3">
    <source>
        <dbReference type="Proteomes" id="UP000186817"/>
    </source>
</evidence>
<accession>A0A1Q9BZ38</accession>
<dbReference type="EMBL" id="LSRX01002204">
    <property type="protein sequence ID" value="OLP75935.1"/>
    <property type="molecule type" value="Genomic_DNA"/>
</dbReference>
<reference evidence="2 3" key="1">
    <citation type="submission" date="2016-02" db="EMBL/GenBank/DDBJ databases">
        <title>Genome analysis of coral dinoflagellate symbionts highlights evolutionary adaptations to a symbiotic lifestyle.</title>
        <authorList>
            <person name="Aranda M."/>
            <person name="Li Y."/>
            <person name="Liew Y.J."/>
            <person name="Baumgarten S."/>
            <person name="Simakov O."/>
            <person name="Wilson M."/>
            <person name="Piel J."/>
            <person name="Ashoor H."/>
            <person name="Bougouffa S."/>
            <person name="Bajic V.B."/>
            <person name="Ryu T."/>
            <person name="Ravasi T."/>
            <person name="Bayer T."/>
            <person name="Micklem G."/>
            <person name="Kim H."/>
            <person name="Bhak J."/>
            <person name="Lajeunesse T.C."/>
            <person name="Voolstra C.R."/>
        </authorList>
    </citation>
    <scope>NUCLEOTIDE SEQUENCE [LARGE SCALE GENOMIC DNA]</scope>
    <source>
        <strain evidence="2 3">CCMP2467</strain>
    </source>
</reference>
<dbReference type="OrthoDB" id="406616at2759"/>
<keyword evidence="3" id="KW-1185">Reference proteome</keyword>
<proteinExistence type="predicted"/>
<organism evidence="2 3">
    <name type="scientific">Symbiodinium microadriaticum</name>
    <name type="common">Dinoflagellate</name>
    <name type="synonym">Zooxanthella microadriatica</name>
    <dbReference type="NCBI Taxonomy" id="2951"/>
    <lineage>
        <taxon>Eukaryota</taxon>
        <taxon>Sar</taxon>
        <taxon>Alveolata</taxon>
        <taxon>Dinophyceae</taxon>
        <taxon>Suessiales</taxon>
        <taxon>Symbiodiniaceae</taxon>
        <taxon>Symbiodinium</taxon>
    </lineage>
</organism>
<name>A0A1Q9BZ38_SYMMI</name>
<dbReference type="Proteomes" id="UP000186817">
    <property type="component" value="Unassembled WGS sequence"/>
</dbReference>